<dbReference type="PANTHER" id="PTHR42939">
    <property type="entry name" value="ABC TRANSPORTER ATP-BINDING PROTEIN ALBC-RELATED"/>
    <property type="match status" value="1"/>
</dbReference>
<name>A0A934WU83_9FIRM</name>
<sequence>MIRLICVQNYTKKYGDKTVVNDISFTAKDGAITGFIGHNGAGKSTTIKAITGVIRPTSGSITINGIDIQKDGKKAKSQFGYVSDSPDHFLRLSGVEYLNFMADIYDTPLDERSAFIENYAKRFGIYDSLNSTILSYSHGMRQKIMIMGALIHNPSVWILDEPLTGLDPQSAFELKQMMREHVKKGNSVFFSTHVLEVAEKLCDEICIIKKGELLYCGTLDELRATHKSNASLENIFLELTETKE</sequence>
<dbReference type="SMART" id="SM00382">
    <property type="entry name" value="AAA"/>
    <property type="match status" value="1"/>
</dbReference>
<dbReference type="GO" id="GO:0016887">
    <property type="term" value="F:ATP hydrolysis activity"/>
    <property type="evidence" value="ECO:0007669"/>
    <property type="project" value="InterPro"/>
</dbReference>
<reference evidence="5" key="1">
    <citation type="submission" date="2021-01" db="EMBL/GenBank/DDBJ databases">
        <title>Genome public.</title>
        <authorList>
            <person name="Liu C."/>
            <person name="Sun Q."/>
        </authorList>
    </citation>
    <scope>NUCLEOTIDE SEQUENCE</scope>
    <source>
        <strain evidence="5">M6</strain>
    </source>
</reference>
<proteinExistence type="predicted"/>
<dbReference type="InterPro" id="IPR051782">
    <property type="entry name" value="ABC_Transporter_VariousFunc"/>
</dbReference>
<dbReference type="InterPro" id="IPR003593">
    <property type="entry name" value="AAA+_ATPase"/>
</dbReference>
<keyword evidence="6" id="KW-1185">Reference proteome</keyword>
<dbReference type="GO" id="GO:0005524">
    <property type="term" value="F:ATP binding"/>
    <property type="evidence" value="ECO:0007669"/>
    <property type="project" value="UniProtKB-KW"/>
</dbReference>
<gene>
    <name evidence="5" type="ORF">JKK62_15690</name>
</gene>
<comment type="caution">
    <text evidence="5">The sequence shown here is derived from an EMBL/GenBank/DDBJ whole genome shotgun (WGS) entry which is preliminary data.</text>
</comment>
<dbReference type="Gene3D" id="3.40.50.300">
    <property type="entry name" value="P-loop containing nucleotide triphosphate hydrolases"/>
    <property type="match status" value="1"/>
</dbReference>
<keyword evidence="1" id="KW-0813">Transport</keyword>
<evidence type="ECO:0000259" key="4">
    <source>
        <dbReference type="PROSITE" id="PS50893"/>
    </source>
</evidence>
<evidence type="ECO:0000313" key="5">
    <source>
        <dbReference type="EMBL" id="MBK6090068.1"/>
    </source>
</evidence>
<dbReference type="Pfam" id="PF00005">
    <property type="entry name" value="ABC_tran"/>
    <property type="match status" value="1"/>
</dbReference>
<dbReference type="SUPFAM" id="SSF52540">
    <property type="entry name" value="P-loop containing nucleoside triphosphate hydrolases"/>
    <property type="match status" value="1"/>
</dbReference>
<dbReference type="PROSITE" id="PS50893">
    <property type="entry name" value="ABC_TRANSPORTER_2"/>
    <property type="match status" value="1"/>
</dbReference>
<evidence type="ECO:0000256" key="1">
    <source>
        <dbReference type="ARBA" id="ARBA00022448"/>
    </source>
</evidence>
<dbReference type="CDD" id="cd03230">
    <property type="entry name" value="ABC_DR_subfamily_A"/>
    <property type="match status" value="1"/>
</dbReference>
<dbReference type="Proteomes" id="UP000633365">
    <property type="component" value="Unassembled WGS sequence"/>
</dbReference>
<evidence type="ECO:0000313" key="6">
    <source>
        <dbReference type="Proteomes" id="UP000633365"/>
    </source>
</evidence>
<dbReference type="PANTHER" id="PTHR42939:SF1">
    <property type="entry name" value="ABC TRANSPORTER ATP-BINDING PROTEIN ALBC-RELATED"/>
    <property type="match status" value="1"/>
</dbReference>
<dbReference type="InterPro" id="IPR027417">
    <property type="entry name" value="P-loop_NTPase"/>
</dbReference>
<keyword evidence="2" id="KW-0547">Nucleotide-binding</keyword>
<feature type="domain" description="ABC transporter" evidence="4">
    <location>
        <begin position="5"/>
        <end position="235"/>
    </location>
</feature>
<dbReference type="InterPro" id="IPR003439">
    <property type="entry name" value="ABC_transporter-like_ATP-bd"/>
</dbReference>
<protein>
    <submittedName>
        <fullName evidence="5">ABC transporter ATP-binding protein</fullName>
    </submittedName>
</protein>
<evidence type="ECO:0000256" key="3">
    <source>
        <dbReference type="ARBA" id="ARBA00022840"/>
    </source>
</evidence>
<dbReference type="AlphaFoldDB" id="A0A934WU83"/>
<dbReference type="EMBL" id="JAEQMG010000173">
    <property type="protein sequence ID" value="MBK6090068.1"/>
    <property type="molecule type" value="Genomic_DNA"/>
</dbReference>
<keyword evidence="3 5" id="KW-0067">ATP-binding</keyword>
<evidence type="ECO:0000256" key="2">
    <source>
        <dbReference type="ARBA" id="ARBA00022741"/>
    </source>
</evidence>
<organism evidence="5 6">
    <name type="scientific">Ruminococcus difficilis</name>
    <dbReference type="NCBI Taxonomy" id="2763069"/>
    <lineage>
        <taxon>Bacteria</taxon>
        <taxon>Bacillati</taxon>
        <taxon>Bacillota</taxon>
        <taxon>Clostridia</taxon>
        <taxon>Eubacteriales</taxon>
        <taxon>Oscillospiraceae</taxon>
        <taxon>Ruminococcus</taxon>
    </lineage>
</organism>
<accession>A0A934WU83</accession>